<proteinExistence type="predicted"/>
<keyword evidence="6" id="KW-1185">Reference proteome</keyword>
<feature type="compositionally biased region" description="Basic and acidic residues" evidence="3">
    <location>
        <begin position="969"/>
        <end position="982"/>
    </location>
</feature>
<dbReference type="InterPro" id="IPR038336">
    <property type="entry name" value="NET_sf"/>
</dbReference>
<feature type="region of interest" description="Disordered" evidence="3">
    <location>
        <begin position="1"/>
        <end position="63"/>
    </location>
</feature>
<keyword evidence="2" id="KW-0863">Zinc-finger</keyword>
<protein>
    <submittedName>
        <fullName evidence="5">Chascon</fullName>
    </submittedName>
</protein>
<keyword evidence="2" id="KW-0479">Metal-binding</keyword>
<keyword evidence="2" id="KW-0862">Zinc</keyword>
<dbReference type="SUPFAM" id="SSF47370">
    <property type="entry name" value="Bromodomain"/>
    <property type="match status" value="1"/>
</dbReference>
<evidence type="ECO:0000256" key="3">
    <source>
        <dbReference type="SAM" id="MobiDB-lite"/>
    </source>
</evidence>
<dbReference type="CDD" id="cd19757">
    <property type="entry name" value="Bbox1"/>
    <property type="match status" value="1"/>
</dbReference>
<feature type="compositionally biased region" description="Polar residues" evidence="3">
    <location>
        <begin position="448"/>
        <end position="460"/>
    </location>
</feature>
<dbReference type="Pfam" id="PF00439">
    <property type="entry name" value="Bromodomain"/>
    <property type="match status" value="1"/>
</dbReference>
<reference evidence="5" key="1">
    <citation type="submission" date="2022-08" db="EMBL/GenBank/DDBJ databases">
        <title>Novel sulfate-reducing endosymbionts in the free-living metamonad Anaeramoeba.</title>
        <authorList>
            <person name="Jerlstrom-Hultqvist J."/>
            <person name="Cepicka I."/>
            <person name="Gallot-Lavallee L."/>
            <person name="Salas-Leiva D."/>
            <person name="Curtis B.A."/>
            <person name="Zahonova K."/>
            <person name="Pipaliya S."/>
            <person name="Dacks J."/>
            <person name="Roger A.J."/>
        </authorList>
    </citation>
    <scope>NUCLEOTIDE SEQUENCE</scope>
    <source>
        <strain evidence="5">Schooner1</strain>
    </source>
</reference>
<feature type="region of interest" description="Disordered" evidence="3">
    <location>
        <begin position="212"/>
        <end position="242"/>
    </location>
</feature>
<feature type="compositionally biased region" description="Basic residues" evidence="3">
    <location>
        <begin position="1"/>
        <end position="54"/>
    </location>
</feature>
<feature type="compositionally biased region" description="Basic and acidic residues" evidence="3">
    <location>
        <begin position="990"/>
        <end position="1010"/>
    </location>
</feature>
<evidence type="ECO:0000313" key="6">
    <source>
        <dbReference type="Proteomes" id="UP001150062"/>
    </source>
</evidence>
<feature type="compositionally biased region" description="Basic and acidic residues" evidence="3">
    <location>
        <begin position="160"/>
        <end position="169"/>
    </location>
</feature>
<dbReference type="PROSITE" id="PS50119">
    <property type="entry name" value="ZF_BBOX"/>
    <property type="match status" value="1"/>
</dbReference>
<feature type="domain" description="B box-type" evidence="4">
    <location>
        <begin position="76"/>
        <end position="117"/>
    </location>
</feature>
<evidence type="ECO:0000259" key="4">
    <source>
        <dbReference type="PROSITE" id="PS50119"/>
    </source>
</evidence>
<dbReference type="InterPro" id="IPR000315">
    <property type="entry name" value="Znf_B-box"/>
</dbReference>
<name>A0ABQ8XZS3_9EUKA</name>
<feature type="compositionally biased region" description="Basic residues" evidence="3">
    <location>
        <begin position="1113"/>
        <end position="1133"/>
    </location>
</feature>
<feature type="compositionally biased region" description="Acidic residues" evidence="3">
    <location>
        <begin position="869"/>
        <end position="880"/>
    </location>
</feature>
<keyword evidence="1" id="KW-0103">Bromodomain</keyword>
<feature type="region of interest" description="Disordered" evidence="3">
    <location>
        <begin position="160"/>
        <end position="192"/>
    </location>
</feature>
<feature type="region of interest" description="Disordered" evidence="3">
    <location>
        <begin position="859"/>
        <end position="892"/>
    </location>
</feature>
<feature type="compositionally biased region" description="Acidic residues" evidence="3">
    <location>
        <begin position="1049"/>
        <end position="1110"/>
    </location>
</feature>
<dbReference type="EMBL" id="JAOAOG010000237">
    <property type="protein sequence ID" value="KAJ6237825.1"/>
    <property type="molecule type" value="Genomic_DNA"/>
</dbReference>
<dbReference type="InterPro" id="IPR016641">
    <property type="entry name" value="EGD2/NACA0like"/>
</dbReference>
<dbReference type="PANTHER" id="PTHR21713">
    <property type="entry name" value="NASCENT POLYPEPTIDE ASSOCIATED COMPLEX ALPHA SUBUNIT-RELATED"/>
    <property type="match status" value="1"/>
</dbReference>
<organism evidence="5 6">
    <name type="scientific">Anaeramoeba flamelloides</name>
    <dbReference type="NCBI Taxonomy" id="1746091"/>
    <lineage>
        <taxon>Eukaryota</taxon>
        <taxon>Metamonada</taxon>
        <taxon>Anaeramoebidae</taxon>
        <taxon>Anaeramoeba</taxon>
    </lineage>
</organism>
<feature type="region of interest" description="Disordered" evidence="3">
    <location>
        <begin position="434"/>
        <end position="503"/>
    </location>
</feature>
<feature type="compositionally biased region" description="Low complexity" evidence="3">
    <location>
        <begin position="772"/>
        <end position="792"/>
    </location>
</feature>
<feature type="compositionally biased region" description="Basic and acidic residues" evidence="3">
    <location>
        <begin position="1030"/>
        <end position="1048"/>
    </location>
</feature>
<evidence type="ECO:0000256" key="1">
    <source>
        <dbReference type="ARBA" id="ARBA00023117"/>
    </source>
</evidence>
<dbReference type="Gene3D" id="1.20.1270.220">
    <property type="match status" value="1"/>
</dbReference>
<feature type="region of interest" description="Disordered" evidence="3">
    <location>
        <begin position="959"/>
        <end position="1017"/>
    </location>
</feature>
<comment type="caution">
    <text evidence="5">The sequence shown here is derived from an EMBL/GenBank/DDBJ whole genome shotgun (WGS) entry which is preliminary data.</text>
</comment>
<evidence type="ECO:0000256" key="2">
    <source>
        <dbReference type="PROSITE-ProRule" id="PRU00024"/>
    </source>
</evidence>
<sequence>MNKSKNSRKKKKTKKRNKAKINKSKNPNKKNKHQKKQNKTKHEKHKSSKKKKKKESQDPQILRDTQSSVELLFPECEICEKKRADFYCEVCKVHYCEDCESQVHTPYLEKNHKEFIFNEPYIQQEKSNWSRSSIMGRLRKGKSEKIDSDYEIFKYTRNKSDLKTSEKKNPNKKVNMKKESKDQKQVTPQKGFRTNLEKKLLQQWGQTKGIKFNSQTPTQEDNQSNKNSTPILRTPNNKINRSRSFTPINMKELSSFKDLENELNKLLFEYKKERIKMISKDKIWDLLQYNEAQFFLFLPNVCYPEFTSKYHKLVPDEKNLTLYDIENKISKKEYDSIERIKKDLKLIKSNIEMVYGKKHELSNAINMLYSDFKPICIRLSNQLDKLTENYLIKKLKTINCPEQFFESLKKKLFLKHLSPKTLSKRKKNDNFYERKFGLSQTRKRSHSESNIKPISLSLTPLGQRKKKKKPNTTHQINSLKNIQKNDFQKNKKKKKKLTTRDKIKQKKQNWIKINDPNPEKIWKFALNENTIKNGLNKMVNRLDRIGNNISETNELKYPIYSKKKLKKFPYGIFSTMFSENVNEKVLRKKKFRNFKKLSDFCFIFNPTKRNNRSNGKNKNQNNDDQDKNSIFELKKLQNINIYKFGKSAIILENLFDQILNTKNTQSMWKKKCLNYEEKKMLTRKINNLTYFEKKEILNIIKKRNSNLIPKNSQIHKNGISSNPFLSYRIIPKIEIDLLDQQTLRELQQYVKKKEEKLNINLNEDRDDLFLTSESSSLTPSSNESFLSSSSDFSENENIQDSENLNDFLSDNQNLDKGSPFHDWFLSDSDNNIFSDDSDDKSEKGNINGKIQEDYKKTDDDVVVGSGSCGDDDGNDDEEELKEGKRKKDNINETTNNFFNFDNFIKNNNLQQKKTQGQPQQKDNQVDELWKTFSSQKELKEKEIKDQEIEFKHKKQKANLELKQRKKDLKRKEKERKKIEKEKIRKHNKKIQIERDKAKKQREQIANKASDDNDFGFEFGLENSEKEEDVVEKFFNDIDMHLNNESDEIKLDEEDQEEEEEEEEEEDEIKLDEDEVDGSEVEDEEKEEGEEEEEREEEEEDEEEDDDDDDEKDKRKRKKKRKKMTKKKYNKNQK</sequence>
<accession>A0ABQ8XZS3</accession>
<gene>
    <name evidence="5" type="ORF">M0813_26618</name>
</gene>
<feature type="region of interest" description="Disordered" evidence="3">
    <location>
        <begin position="772"/>
        <end position="797"/>
    </location>
</feature>
<feature type="compositionally biased region" description="Basic residues" evidence="3">
    <location>
        <begin position="490"/>
        <end position="503"/>
    </location>
</feature>
<evidence type="ECO:0000313" key="5">
    <source>
        <dbReference type="EMBL" id="KAJ6237825.1"/>
    </source>
</evidence>
<dbReference type="InterPro" id="IPR001487">
    <property type="entry name" value="Bromodomain"/>
</dbReference>
<feature type="region of interest" description="Disordered" evidence="3">
    <location>
        <begin position="1029"/>
        <end position="1133"/>
    </location>
</feature>
<dbReference type="InterPro" id="IPR036427">
    <property type="entry name" value="Bromodomain-like_sf"/>
</dbReference>
<dbReference type="Proteomes" id="UP001150062">
    <property type="component" value="Unassembled WGS sequence"/>
</dbReference>